<comment type="caution">
    <text evidence="2">The sequence shown here is derived from an EMBL/GenBank/DDBJ whole genome shotgun (WGS) entry which is preliminary data.</text>
</comment>
<gene>
    <name evidence="2" type="ORF">ACFQL7_21265</name>
</gene>
<feature type="compositionally biased region" description="Basic and acidic residues" evidence="1">
    <location>
        <begin position="46"/>
        <end position="55"/>
    </location>
</feature>
<dbReference type="EMBL" id="JBHTAX010000004">
    <property type="protein sequence ID" value="MFC7192083.1"/>
    <property type="molecule type" value="Genomic_DNA"/>
</dbReference>
<evidence type="ECO:0000313" key="2">
    <source>
        <dbReference type="EMBL" id="MFC7192083.1"/>
    </source>
</evidence>
<accession>A0ABD5YWE4</accession>
<sequence length="318" mass="35488">MSSVTGVGLEPLCRQPAMIEHVRAHNYNTSTRLSAMDSSTTDTEQTDQHSRRAETEPDSASAESSTDSLAVIADSTYSKAQFIEPTTLGYIHIGAEVQPSTLPITLFPPSAEKATLLEKLKQQTQQLEEFETVETATVFKAVTMPPFHRFPYIKDHIDSLRLAQFDIAILIETSSPAVVPDVRDTTAYQTLVNTIQSEATQMHVMAARNKKRIDTVNKARDGLFIFNHFVADDPEVLLELFDHLAGGYVAETGLDNSTLLVPLDEEKADFVAINNAQWDISRFRFVWREMTNPGLRKYVQTHLEANQAGSMPVLYRLA</sequence>
<name>A0ABD5YWE4_9EURY</name>
<organism evidence="2 3">
    <name type="scientific">Halocatena marina</name>
    <dbReference type="NCBI Taxonomy" id="2934937"/>
    <lineage>
        <taxon>Archaea</taxon>
        <taxon>Methanobacteriati</taxon>
        <taxon>Methanobacteriota</taxon>
        <taxon>Stenosarchaea group</taxon>
        <taxon>Halobacteria</taxon>
        <taxon>Halobacteriales</taxon>
        <taxon>Natronomonadaceae</taxon>
        <taxon>Halocatena</taxon>
    </lineage>
</organism>
<feature type="region of interest" description="Disordered" evidence="1">
    <location>
        <begin position="30"/>
        <end position="67"/>
    </location>
</feature>
<dbReference type="GeneID" id="76201769"/>
<reference evidence="2 3" key="1">
    <citation type="journal article" date="2019" name="Int. J. Syst. Evol. Microbiol.">
        <title>The Global Catalogue of Microorganisms (GCM) 10K type strain sequencing project: providing services to taxonomists for standard genome sequencing and annotation.</title>
        <authorList>
            <consortium name="The Broad Institute Genomics Platform"/>
            <consortium name="The Broad Institute Genome Sequencing Center for Infectious Disease"/>
            <person name="Wu L."/>
            <person name="Ma J."/>
        </authorList>
    </citation>
    <scope>NUCLEOTIDE SEQUENCE [LARGE SCALE GENOMIC DNA]</scope>
    <source>
        <strain evidence="2 3">RDMS1</strain>
    </source>
</reference>
<keyword evidence="3" id="KW-1185">Reference proteome</keyword>
<evidence type="ECO:0000313" key="3">
    <source>
        <dbReference type="Proteomes" id="UP001596417"/>
    </source>
</evidence>
<dbReference type="RefSeq" id="WP_264556460.1">
    <property type="nucleotide sequence ID" value="NZ_CP109980.1"/>
</dbReference>
<protein>
    <submittedName>
        <fullName evidence="2">Uncharacterized protein</fullName>
    </submittedName>
</protein>
<evidence type="ECO:0000256" key="1">
    <source>
        <dbReference type="SAM" id="MobiDB-lite"/>
    </source>
</evidence>
<dbReference type="AlphaFoldDB" id="A0ABD5YWE4"/>
<proteinExistence type="predicted"/>
<dbReference type="Proteomes" id="UP001596417">
    <property type="component" value="Unassembled WGS sequence"/>
</dbReference>